<dbReference type="PANTHER" id="PTHR24365">
    <property type="entry name" value="TOLL-LIKE RECEPTOR"/>
    <property type="match status" value="1"/>
</dbReference>
<keyword evidence="7 11" id="KW-1133">Transmembrane helix</keyword>
<dbReference type="SMART" id="SM00255">
    <property type="entry name" value="TIR"/>
    <property type="match status" value="1"/>
</dbReference>
<evidence type="ECO:0000313" key="15">
    <source>
        <dbReference type="Proteomes" id="UP001374579"/>
    </source>
</evidence>
<dbReference type="InterPro" id="IPR017241">
    <property type="entry name" value="Toll-like_receptor"/>
</dbReference>
<evidence type="ECO:0000256" key="12">
    <source>
        <dbReference type="SAM" id="SignalP"/>
    </source>
</evidence>
<keyword evidence="10" id="KW-0325">Glycoprotein</keyword>
<feature type="signal peptide" evidence="12">
    <location>
        <begin position="1"/>
        <end position="21"/>
    </location>
</feature>
<dbReference type="PROSITE" id="PS50104">
    <property type="entry name" value="TIR"/>
    <property type="match status" value="1"/>
</dbReference>
<feature type="chain" id="PRO_5042817812" description="TIR domain-containing protein" evidence="12">
    <location>
        <begin position="22"/>
        <end position="778"/>
    </location>
</feature>
<keyword evidence="8 11" id="KW-0472">Membrane</keyword>
<name>A0AAN9B9M2_9CAEN</name>
<dbReference type="InterPro" id="IPR035897">
    <property type="entry name" value="Toll_tir_struct_dom_sf"/>
</dbReference>
<sequence>MKILAIMTMCIVVLLVNCVRQEKTALDYHHERKTLKSPKKLRFSSHQVKASQSDHQQSNYVAKSRELRFRSEAVKPSTVLKADKDNKVKPKEGTDEHCIVGTSCGDDVCCCINDTAVCTNQGLTYIPALPNNVTRLDFSNNSLGEINDITLENVTSLVFLGLEMNQVSAVKPGAFAWLKHLRELRLGANSLTDFDRLIAALEGCRSLTVLNVSRNRFENLTLTRLPAIPSLRTLLVYENSIASITLWNEYTANNNKSSRLTKLDLGSNLLSTFPDFCCQGCSPEGSFFPSLKTLDLEWNVITLMQQDSCRCLPTLKYLFLGGNAIHRIEKNFLQGLPKLKSLSLKFCMSRTIDSHAFNHSNIRCLDVSENLWFFDSKYGSGISPHLFLEMPRLQFINMSWTVFRFSLFGERQTVLSSISHVREFVLQGTGLDFIPRTILTDFTNLTSLSFSKNELAFLPDDTFENLTVLRSLDLRDNHLTSVSQSLLENILRQNKSKIRLGQNPFSCTCDLLWFIEKYKEDLERKEGQRIFIGSPYVCNGPESMRNLNLDKVDLTHHKCMLGYEVYIAILFVTSFTLVLFIIVAVIYKFRWQLRFMLYTLQHRLSRGHPPQPSPAPTYDVFVSYDSDDSGWVVNTLQPELESRRGLKLCLHERDFTPGKFISHNIIEKMEESGAILPVLSNAFLQSDWCRFELFLAFKHGLQRSSCATQRITVLPVLLEELSREGVDSLLYAVLTTTTYLAWPGREGGTEEKDRFWNTLCQALDRNRRGRELGVFPPV</sequence>
<keyword evidence="6" id="KW-0677">Repeat</keyword>
<dbReference type="Gene3D" id="3.40.50.10140">
    <property type="entry name" value="Toll/interleukin-1 receptor homology (TIR) domain"/>
    <property type="match status" value="1"/>
</dbReference>
<evidence type="ECO:0000256" key="8">
    <source>
        <dbReference type="ARBA" id="ARBA00023136"/>
    </source>
</evidence>
<dbReference type="SUPFAM" id="SSF52058">
    <property type="entry name" value="L domain-like"/>
    <property type="match status" value="1"/>
</dbReference>
<keyword evidence="4 11" id="KW-0812">Transmembrane</keyword>
<accession>A0AAN9B9M2</accession>
<comment type="caution">
    <text evidence="14">The sequence shown here is derived from an EMBL/GenBank/DDBJ whole genome shotgun (WGS) entry which is preliminary data.</text>
</comment>
<dbReference type="PIRSF" id="PIRSF037595">
    <property type="entry name" value="Toll-like_receptor"/>
    <property type="match status" value="1"/>
</dbReference>
<comment type="subcellular location">
    <subcellularLocation>
        <location evidence="1">Membrane</location>
        <topology evidence="1">Single-pass type I membrane protein</topology>
    </subcellularLocation>
</comment>
<comment type="similarity">
    <text evidence="2">Belongs to the Toll-like receptor family.</text>
</comment>
<dbReference type="InterPro" id="IPR003591">
    <property type="entry name" value="Leu-rich_rpt_typical-subtyp"/>
</dbReference>
<dbReference type="GO" id="GO:0004888">
    <property type="term" value="F:transmembrane signaling receptor activity"/>
    <property type="evidence" value="ECO:0007669"/>
    <property type="project" value="InterPro"/>
</dbReference>
<evidence type="ECO:0000256" key="6">
    <source>
        <dbReference type="ARBA" id="ARBA00022737"/>
    </source>
</evidence>
<evidence type="ECO:0000313" key="14">
    <source>
        <dbReference type="EMBL" id="KAK7101936.1"/>
    </source>
</evidence>
<dbReference type="Pfam" id="PF13855">
    <property type="entry name" value="LRR_8"/>
    <property type="match status" value="3"/>
</dbReference>
<dbReference type="InterPro" id="IPR000157">
    <property type="entry name" value="TIR_dom"/>
</dbReference>
<dbReference type="EMBL" id="JBAMIC010000010">
    <property type="protein sequence ID" value="KAK7101936.1"/>
    <property type="molecule type" value="Genomic_DNA"/>
</dbReference>
<dbReference type="SMART" id="SM00365">
    <property type="entry name" value="LRR_SD22"/>
    <property type="match status" value="6"/>
</dbReference>
<feature type="transmembrane region" description="Helical" evidence="11">
    <location>
        <begin position="565"/>
        <end position="587"/>
    </location>
</feature>
<keyword evidence="15" id="KW-1185">Reference proteome</keyword>
<evidence type="ECO:0000256" key="10">
    <source>
        <dbReference type="ARBA" id="ARBA00023180"/>
    </source>
</evidence>
<evidence type="ECO:0000256" key="5">
    <source>
        <dbReference type="ARBA" id="ARBA00022729"/>
    </source>
</evidence>
<dbReference type="SUPFAM" id="SSF52200">
    <property type="entry name" value="Toll/Interleukin receptor TIR domain"/>
    <property type="match status" value="1"/>
</dbReference>
<evidence type="ECO:0000256" key="7">
    <source>
        <dbReference type="ARBA" id="ARBA00022989"/>
    </source>
</evidence>
<gene>
    <name evidence="14" type="ORF">V1264_020240</name>
</gene>
<keyword evidence="9" id="KW-0675">Receptor</keyword>
<evidence type="ECO:0000256" key="3">
    <source>
        <dbReference type="ARBA" id="ARBA00022614"/>
    </source>
</evidence>
<proteinExistence type="inferred from homology"/>
<evidence type="ECO:0000256" key="1">
    <source>
        <dbReference type="ARBA" id="ARBA00004479"/>
    </source>
</evidence>
<evidence type="ECO:0000256" key="11">
    <source>
        <dbReference type="SAM" id="Phobius"/>
    </source>
</evidence>
<dbReference type="Gene3D" id="3.80.10.10">
    <property type="entry name" value="Ribonuclease Inhibitor"/>
    <property type="match status" value="3"/>
</dbReference>
<dbReference type="InterPro" id="IPR001611">
    <property type="entry name" value="Leu-rich_rpt"/>
</dbReference>
<keyword evidence="3" id="KW-0433">Leucine-rich repeat</keyword>
<dbReference type="SMART" id="SM00369">
    <property type="entry name" value="LRR_TYP"/>
    <property type="match status" value="9"/>
</dbReference>
<evidence type="ECO:0000256" key="9">
    <source>
        <dbReference type="ARBA" id="ARBA00023170"/>
    </source>
</evidence>
<dbReference type="PANTHER" id="PTHR24365:SF530">
    <property type="entry name" value="MSTPROX-RELATED"/>
    <property type="match status" value="1"/>
</dbReference>
<evidence type="ECO:0000256" key="4">
    <source>
        <dbReference type="ARBA" id="ARBA00022692"/>
    </source>
</evidence>
<reference evidence="14 15" key="1">
    <citation type="submission" date="2024-02" db="EMBL/GenBank/DDBJ databases">
        <title>Chromosome-scale genome assembly of the rough periwinkle Littorina saxatilis.</title>
        <authorList>
            <person name="De Jode A."/>
            <person name="Faria R."/>
            <person name="Formenti G."/>
            <person name="Sims Y."/>
            <person name="Smith T.P."/>
            <person name="Tracey A."/>
            <person name="Wood J.M.D."/>
            <person name="Zagrodzka Z.B."/>
            <person name="Johannesson K."/>
            <person name="Butlin R.K."/>
            <person name="Leder E.H."/>
        </authorList>
    </citation>
    <scope>NUCLEOTIDE SEQUENCE [LARGE SCALE GENOMIC DNA]</scope>
    <source>
        <strain evidence="14">Snail1</strain>
        <tissue evidence="14">Muscle</tissue>
    </source>
</reference>
<protein>
    <recommendedName>
        <fullName evidence="13">TIR domain-containing protein</fullName>
    </recommendedName>
</protein>
<evidence type="ECO:0000256" key="2">
    <source>
        <dbReference type="ARBA" id="ARBA00009634"/>
    </source>
</evidence>
<dbReference type="AlphaFoldDB" id="A0AAN9B9M2"/>
<evidence type="ECO:0000259" key="13">
    <source>
        <dbReference type="PROSITE" id="PS50104"/>
    </source>
</evidence>
<feature type="domain" description="TIR" evidence="13">
    <location>
        <begin position="616"/>
        <end position="763"/>
    </location>
</feature>
<dbReference type="InterPro" id="IPR032675">
    <property type="entry name" value="LRR_dom_sf"/>
</dbReference>
<keyword evidence="5 12" id="KW-0732">Signal</keyword>
<dbReference type="GO" id="GO:0006955">
    <property type="term" value="P:immune response"/>
    <property type="evidence" value="ECO:0007669"/>
    <property type="project" value="InterPro"/>
</dbReference>
<organism evidence="14 15">
    <name type="scientific">Littorina saxatilis</name>
    <dbReference type="NCBI Taxonomy" id="31220"/>
    <lineage>
        <taxon>Eukaryota</taxon>
        <taxon>Metazoa</taxon>
        <taxon>Spiralia</taxon>
        <taxon>Lophotrochozoa</taxon>
        <taxon>Mollusca</taxon>
        <taxon>Gastropoda</taxon>
        <taxon>Caenogastropoda</taxon>
        <taxon>Littorinimorpha</taxon>
        <taxon>Littorinoidea</taxon>
        <taxon>Littorinidae</taxon>
        <taxon>Littorina</taxon>
    </lineage>
</organism>
<dbReference type="GO" id="GO:0005886">
    <property type="term" value="C:plasma membrane"/>
    <property type="evidence" value="ECO:0007669"/>
    <property type="project" value="TreeGrafter"/>
</dbReference>
<dbReference type="Pfam" id="PF01582">
    <property type="entry name" value="TIR"/>
    <property type="match status" value="1"/>
</dbReference>
<dbReference type="GO" id="GO:0002224">
    <property type="term" value="P:toll-like receptor signaling pathway"/>
    <property type="evidence" value="ECO:0007669"/>
    <property type="project" value="InterPro"/>
</dbReference>
<dbReference type="Proteomes" id="UP001374579">
    <property type="component" value="Unassembled WGS sequence"/>
</dbReference>